<organism evidence="3 4">
    <name type="scientific">Tribolium castaneum</name>
    <name type="common">Red flour beetle</name>
    <dbReference type="NCBI Taxonomy" id="7070"/>
    <lineage>
        <taxon>Eukaryota</taxon>
        <taxon>Metazoa</taxon>
        <taxon>Ecdysozoa</taxon>
        <taxon>Arthropoda</taxon>
        <taxon>Hexapoda</taxon>
        <taxon>Insecta</taxon>
        <taxon>Pterygota</taxon>
        <taxon>Neoptera</taxon>
        <taxon>Endopterygota</taxon>
        <taxon>Coleoptera</taxon>
        <taxon>Polyphaga</taxon>
        <taxon>Cucujiformia</taxon>
        <taxon>Tenebrionidae</taxon>
        <taxon>Tenebrionidae incertae sedis</taxon>
        <taxon>Tribolium</taxon>
    </lineage>
</organism>
<dbReference type="Proteomes" id="UP000007266">
    <property type="component" value="Linkage group 8"/>
</dbReference>
<dbReference type="KEGG" id="tca:659028"/>
<dbReference type="PhylomeDB" id="D6WVF7"/>
<evidence type="ECO:0000313" key="3">
    <source>
        <dbReference type="EMBL" id="EFA08561.1"/>
    </source>
</evidence>
<evidence type="ECO:0000259" key="2">
    <source>
        <dbReference type="SMART" id="SM01117"/>
    </source>
</evidence>
<dbReference type="InterPro" id="IPR036400">
    <property type="entry name" value="Cyt_B5-like_heme/steroid_sf"/>
</dbReference>
<dbReference type="InParanoid" id="D6WVF7"/>
<dbReference type="PANTHER" id="PTHR10281">
    <property type="entry name" value="MEMBRANE-ASSOCIATED PROGESTERONE RECEPTOR COMPONENT-RELATED"/>
    <property type="match status" value="1"/>
</dbReference>
<dbReference type="OMA" id="PPCNIEW"/>
<dbReference type="FunCoup" id="D6WVF7">
    <property type="interactions" value="606"/>
</dbReference>
<accession>D6WVF7</accession>
<gene>
    <name evidence="3" type="primary">AUGUSTUS-3.0.2_06216</name>
    <name evidence="3" type="ORF">TcasGA2_TC006216</name>
</gene>
<keyword evidence="4" id="KW-1185">Reference proteome</keyword>
<dbReference type="InterPro" id="IPR001199">
    <property type="entry name" value="Cyt_B5-like_heme/steroid-bd"/>
</dbReference>
<evidence type="ECO:0000256" key="1">
    <source>
        <dbReference type="ARBA" id="ARBA00038357"/>
    </source>
</evidence>
<dbReference type="InterPro" id="IPR050577">
    <property type="entry name" value="MAPR/NEUFC/NENF-like"/>
</dbReference>
<evidence type="ECO:0000313" key="4">
    <source>
        <dbReference type="Proteomes" id="UP000007266"/>
    </source>
</evidence>
<protein>
    <submittedName>
        <fullName evidence="3">Neuferricin homolog-like Protein</fullName>
    </submittedName>
</protein>
<dbReference type="STRING" id="7070.D6WVF7"/>
<dbReference type="GO" id="GO:0012505">
    <property type="term" value="C:endomembrane system"/>
    <property type="evidence" value="ECO:0000318"/>
    <property type="project" value="GO_Central"/>
</dbReference>
<dbReference type="GO" id="GO:0016020">
    <property type="term" value="C:membrane"/>
    <property type="evidence" value="ECO:0000318"/>
    <property type="project" value="GO_Central"/>
</dbReference>
<dbReference type="Gene3D" id="3.10.120.10">
    <property type="entry name" value="Cytochrome b5-like heme/steroid binding domain"/>
    <property type="match status" value="1"/>
</dbReference>
<dbReference type="OrthoDB" id="10257697at2759"/>
<sequence length="239" mass="27133">MYIKVLLFSIFVAVIAIIYRSKFVQNADPNLFTAADLRRFNGIDHPNLYLAILGKVFDVSKGSAHYGPGATYNFFVAKDASRSFITGQFTEGQADDRVSDLGPGDLRSLNHWVRFYHKEYKRVGKLIGRYYDETGKLTQYGREVKKLIQKAEREKEFHDEEKLKFPPCNVEWNADTGSRVWCTEKSGGVSRDWVGFPRQLYEPGSQSFRCVCVKSGEVSANLKQYDGCDASSISCFVKS</sequence>
<dbReference type="eggNOG" id="KOG1108">
    <property type="taxonomic scope" value="Eukaryota"/>
</dbReference>
<comment type="similarity">
    <text evidence="1">Belongs to the cytochrome b5 family. MAPR subfamily.</text>
</comment>
<feature type="domain" description="Cytochrome b5 heme-binding" evidence="2">
    <location>
        <begin position="32"/>
        <end position="127"/>
    </location>
</feature>
<dbReference type="SUPFAM" id="SSF55856">
    <property type="entry name" value="Cytochrome b5-like heme/steroid binding domain"/>
    <property type="match status" value="1"/>
</dbReference>
<dbReference type="HOGENOM" id="CLU_065455_0_0_1"/>
<dbReference type="AlphaFoldDB" id="D6WVF7"/>
<name>D6WVF7_TRICA</name>
<dbReference type="PANTHER" id="PTHR10281:SF4">
    <property type="entry name" value="NEUFERRICIN"/>
    <property type="match status" value="1"/>
</dbReference>
<dbReference type="SMART" id="SM01117">
    <property type="entry name" value="Cyt-b5"/>
    <property type="match status" value="1"/>
</dbReference>
<proteinExistence type="inferred from homology"/>
<reference evidence="3 4" key="2">
    <citation type="journal article" date="2010" name="Nucleic Acids Res.">
        <title>BeetleBase in 2010: revisions to provide comprehensive genomic information for Tribolium castaneum.</title>
        <authorList>
            <person name="Kim H.S."/>
            <person name="Murphy T."/>
            <person name="Xia J."/>
            <person name="Caragea D."/>
            <person name="Park Y."/>
            <person name="Beeman R.W."/>
            <person name="Lorenzen M.D."/>
            <person name="Butcher S."/>
            <person name="Manak J.R."/>
            <person name="Brown S.J."/>
        </authorList>
    </citation>
    <scope>GENOME REANNOTATION</scope>
    <source>
        <strain evidence="3 4">Georgia GA2</strain>
    </source>
</reference>
<dbReference type="Pfam" id="PF00173">
    <property type="entry name" value="Cyt-b5"/>
    <property type="match status" value="1"/>
</dbReference>
<reference evidence="3 4" key="1">
    <citation type="journal article" date="2008" name="Nature">
        <title>The genome of the model beetle and pest Tribolium castaneum.</title>
        <authorList>
            <consortium name="Tribolium Genome Sequencing Consortium"/>
            <person name="Richards S."/>
            <person name="Gibbs R.A."/>
            <person name="Weinstock G.M."/>
            <person name="Brown S.J."/>
            <person name="Denell R."/>
            <person name="Beeman R.W."/>
            <person name="Gibbs R."/>
            <person name="Beeman R.W."/>
            <person name="Brown S.J."/>
            <person name="Bucher G."/>
            <person name="Friedrich M."/>
            <person name="Grimmelikhuijzen C.J."/>
            <person name="Klingler M."/>
            <person name="Lorenzen M."/>
            <person name="Richards S."/>
            <person name="Roth S."/>
            <person name="Schroder R."/>
            <person name="Tautz D."/>
            <person name="Zdobnov E.M."/>
            <person name="Muzny D."/>
            <person name="Gibbs R.A."/>
            <person name="Weinstock G.M."/>
            <person name="Attaway T."/>
            <person name="Bell S."/>
            <person name="Buhay C.J."/>
            <person name="Chandrabose M.N."/>
            <person name="Chavez D."/>
            <person name="Clerk-Blankenburg K.P."/>
            <person name="Cree A."/>
            <person name="Dao M."/>
            <person name="Davis C."/>
            <person name="Chacko J."/>
            <person name="Dinh H."/>
            <person name="Dugan-Rocha S."/>
            <person name="Fowler G."/>
            <person name="Garner T.T."/>
            <person name="Garnes J."/>
            <person name="Gnirke A."/>
            <person name="Hawes A."/>
            <person name="Hernandez J."/>
            <person name="Hines S."/>
            <person name="Holder M."/>
            <person name="Hume J."/>
            <person name="Jhangiani S.N."/>
            <person name="Joshi V."/>
            <person name="Khan Z.M."/>
            <person name="Jackson L."/>
            <person name="Kovar C."/>
            <person name="Kowis A."/>
            <person name="Lee S."/>
            <person name="Lewis L.R."/>
            <person name="Margolis J."/>
            <person name="Morgan M."/>
            <person name="Nazareth L.V."/>
            <person name="Nguyen N."/>
            <person name="Okwuonu G."/>
            <person name="Parker D."/>
            <person name="Richards S."/>
            <person name="Ruiz S.J."/>
            <person name="Santibanez J."/>
            <person name="Savard J."/>
            <person name="Scherer S.E."/>
            <person name="Schneider B."/>
            <person name="Sodergren E."/>
            <person name="Tautz D."/>
            <person name="Vattahil S."/>
            <person name="Villasana D."/>
            <person name="White C.S."/>
            <person name="Wright R."/>
            <person name="Park Y."/>
            <person name="Beeman R.W."/>
            <person name="Lord J."/>
            <person name="Oppert B."/>
            <person name="Lorenzen M."/>
            <person name="Brown S."/>
            <person name="Wang L."/>
            <person name="Savard J."/>
            <person name="Tautz D."/>
            <person name="Richards S."/>
            <person name="Weinstock G."/>
            <person name="Gibbs R.A."/>
            <person name="Liu Y."/>
            <person name="Worley K."/>
            <person name="Weinstock G."/>
            <person name="Elsik C.G."/>
            <person name="Reese J.T."/>
            <person name="Elhaik E."/>
            <person name="Landan G."/>
            <person name="Graur D."/>
            <person name="Arensburger P."/>
            <person name="Atkinson P."/>
            <person name="Beeman R.W."/>
            <person name="Beidler J."/>
            <person name="Brown S.J."/>
            <person name="Demuth J.P."/>
            <person name="Drury D.W."/>
            <person name="Du Y.Z."/>
            <person name="Fujiwara H."/>
            <person name="Lorenzen M."/>
            <person name="Maselli V."/>
            <person name="Osanai M."/>
            <person name="Park Y."/>
            <person name="Robertson H.M."/>
            <person name="Tu Z."/>
            <person name="Wang J.J."/>
            <person name="Wang S."/>
            <person name="Richards S."/>
            <person name="Song H."/>
            <person name="Zhang L."/>
            <person name="Sodergren E."/>
            <person name="Werner D."/>
            <person name="Stanke M."/>
            <person name="Morgenstern B."/>
            <person name="Solovyev V."/>
            <person name="Kosarev P."/>
            <person name="Brown G."/>
            <person name="Chen H.C."/>
            <person name="Ermolaeva O."/>
            <person name="Hlavina W."/>
            <person name="Kapustin Y."/>
            <person name="Kiryutin B."/>
            <person name="Kitts P."/>
            <person name="Maglott D."/>
            <person name="Pruitt K."/>
            <person name="Sapojnikov V."/>
            <person name="Souvorov A."/>
            <person name="Mackey A.J."/>
            <person name="Waterhouse R.M."/>
            <person name="Wyder S."/>
            <person name="Zdobnov E.M."/>
            <person name="Zdobnov E.M."/>
            <person name="Wyder S."/>
            <person name="Kriventseva E.V."/>
            <person name="Kadowaki T."/>
            <person name="Bork P."/>
            <person name="Aranda M."/>
            <person name="Bao R."/>
            <person name="Beermann A."/>
            <person name="Berns N."/>
            <person name="Bolognesi R."/>
            <person name="Bonneton F."/>
            <person name="Bopp D."/>
            <person name="Brown S.J."/>
            <person name="Bucher G."/>
            <person name="Butts T."/>
            <person name="Chaumot A."/>
            <person name="Denell R.E."/>
            <person name="Ferrier D.E."/>
            <person name="Friedrich M."/>
            <person name="Gordon C.M."/>
            <person name="Jindra M."/>
            <person name="Klingler M."/>
            <person name="Lan Q."/>
            <person name="Lattorff H.M."/>
            <person name="Laudet V."/>
            <person name="von Levetsow C."/>
            <person name="Liu Z."/>
            <person name="Lutz R."/>
            <person name="Lynch J.A."/>
            <person name="da Fonseca R.N."/>
            <person name="Posnien N."/>
            <person name="Reuter R."/>
            <person name="Roth S."/>
            <person name="Savard J."/>
            <person name="Schinko J.B."/>
            <person name="Schmitt C."/>
            <person name="Schoppmeier M."/>
            <person name="Schroder R."/>
            <person name="Shippy T.D."/>
            <person name="Simonnet F."/>
            <person name="Marques-Souza H."/>
            <person name="Tautz D."/>
            <person name="Tomoyasu Y."/>
            <person name="Trauner J."/>
            <person name="Van der Zee M."/>
            <person name="Vervoort M."/>
            <person name="Wittkopp N."/>
            <person name="Wimmer E.A."/>
            <person name="Yang X."/>
            <person name="Jones A.K."/>
            <person name="Sattelle D.B."/>
            <person name="Ebert P.R."/>
            <person name="Nelson D."/>
            <person name="Scott J.G."/>
            <person name="Beeman R.W."/>
            <person name="Muthukrishnan S."/>
            <person name="Kramer K.J."/>
            <person name="Arakane Y."/>
            <person name="Beeman R.W."/>
            <person name="Zhu Q."/>
            <person name="Hogenkamp D."/>
            <person name="Dixit R."/>
            <person name="Oppert B."/>
            <person name="Jiang H."/>
            <person name="Zou Z."/>
            <person name="Marshall J."/>
            <person name="Elpidina E."/>
            <person name="Vinokurov K."/>
            <person name="Oppert C."/>
            <person name="Zou Z."/>
            <person name="Evans J."/>
            <person name="Lu Z."/>
            <person name="Zhao P."/>
            <person name="Sumathipala N."/>
            <person name="Altincicek B."/>
            <person name="Vilcinskas A."/>
            <person name="Williams M."/>
            <person name="Hultmark D."/>
            <person name="Hetru C."/>
            <person name="Jiang H."/>
            <person name="Grimmelikhuijzen C.J."/>
            <person name="Hauser F."/>
            <person name="Cazzamali G."/>
            <person name="Williamson M."/>
            <person name="Park Y."/>
            <person name="Li B."/>
            <person name="Tanaka Y."/>
            <person name="Predel R."/>
            <person name="Neupert S."/>
            <person name="Schachtner J."/>
            <person name="Verleyen P."/>
            <person name="Raible F."/>
            <person name="Bork P."/>
            <person name="Friedrich M."/>
            <person name="Walden K.K."/>
            <person name="Robertson H.M."/>
            <person name="Angeli S."/>
            <person name="Foret S."/>
            <person name="Bucher G."/>
            <person name="Schuetz S."/>
            <person name="Maleszka R."/>
            <person name="Wimmer E.A."/>
            <person name="Beeman R.W."/>
            <person name="Lorenzen M."/>
            <person name="Tomoyasu Y."/>
            <person name="Miller S.C."/>
            <person name="Grossmann D."/>
            <person name="Bucher G."/>
        </authorList>
    </citation>
    <scope>NUCLEOTIDE SEQUENCE [LARGE SCALE GENOMIC DNA]</scope>
    <source>
        <strain evidence="3 4">Georgia GA2</strain>
    </source>
</reference>
<dbReference type="EMBL" id="KQ971357">
    <property type="protein sequence ID" value="EFA08561.1"/>
    <property type="molecule type" value="Genomic_DNA"/>
</dbReference>